<keyword evidence="3" id="KW-1185">Reference proteome</keyword>
<feature type="chain" id="PRO_5042187109" evidence="1">
    <location>
        <begin position="18"/>
        <end position="129"/>
    </location>
</feature>
<reference evidence="2" key="1">
    <citation type="journal article" date="2023" name="BMC Genomics">
        <title>Chromosome-level genome assemblies of Cutaneotrichosporon spp. (Trichosporonales, Basidiomycota) reveal imbalanced evolution between nucleotide sequences and chromosome synteny.</title>
        <authorList>
            <person name="Kobayashi Y."/>
            <person name="Kayamori A."/>
            <person name="Aoki K."/>
            <person name="Shiwa Y."/>
            <person name="Matsutani M."/>
            <person name="Fujita N."/>
            <person name="Sugita T."/>
            <person name="Iwasaki W."/>
            <person name="Tanaka N."/>
            <person name="Takashima M."/>
        </authorList>
    </citation>
    <scope>NUCLEOTIDE SEQUENCE</scope>
    <source>
        <strain evidence="2">HIS016</strain>
    </source>
</reference>
<accession>A0AAD3YBW6</accession>
<keyword evidence="1" id="KW-0732">Signal</keyword>
<feature type="signal peptide" evidence="1">
    <location>
        <begin position="1"/>
        <end position="17"/>
    </location>
</feature>
<dbReference type="Proteomes" id="UP001222932">
    <property type="component" value="Unassembled WGS sequence"/>
</dbReference>
<name>A0AAD3YBW6_9TREE</name>
<gene>
    <name evidence="2" type="ORF">CspeluHIS016_0403040</name>
</gene>
<evidence type="ECO:0000256" key="1">
    <source>
        <dbReference type="SAM" id="SignalP"/>
    </source>
</evidence>
<dbReference type="EMBL" id="BTCM01000004">
    <property type="protein sequence ID" value="GMK57470.1"/>
    <property type="molecule type" value="Genomic_DNA"/>
</dbReference>
<protein>
    <submittedName>
        <fullName evidence="2">Uncharacterized protein</fullName>
    </submittedName>
</protein>
<evidence type="ECO:0000313" key="3">
    <source>
        <dbReference type="Proteomes" id="UP001222932"/>
    </source>
</evidence>
<proteinExistence type="predicted"/>
<organism evidence="2 3">
    <name type="scientific">Cutaneotrichosporon spelunceum</name>
    <dbReference type="NCBI Taxonomy" id="1672016"/>
    <lineage>
        <taxon>Eukaryota</taxon>
        <taxon>Fungi</taxon>
        <taxon>Dikarya</taxon>
        <taxon>Basidiomycota</taxon>
        <taxon>Agaricomycotina</taxon>
        <taxon>Tremellomycetes</taxon>
        <taxon>Trichosporonales</taxon>
        <taxon>Trichosporonaceae</taxon>
        <taxon>Cutaneotrichosporon</taxon>
    </lineage>
</organism>
<reference evidence="2" key="2">
    <citation type="submission" date="2023-06" db="EMBL/GenBank/DDBJ databases">
        <authorList>
            <person name="Kobayashi Y."/>
            <person name="Kayamori A."/>
            <person name="Aoki K."/>
            <person name="Shiwa Y."/>
            <person name="Fujita N."/>
            <person name="Sugita T."/>
            <person name="Iwasaki W."/>
            <person name="Tanaka N."/>
            <person name="Takashima M."/>
        </authorList>
    </citation>
    <scope>NUCLEOTIDE SEQUENCE</scope>
    <source>
        <strain evidence="2">HIS016</strain>
    </source>
</reference>
<evidence type="ECO:0000313" key="2">
    <source>
        <dbReference type="EMBL" id="GMK57470.1"/>
    </source>
</evidence>
<sequence length="129" mass="14380">MKFTTITLFTLIAATVAVPNNIARKERQCSNKIKRVDKAVRFLEVWEGHEEDDPMYQRACLPSDYCSCEGIVPGHFCGSGFDGCEKNVVYMCWGDLDSCQCGYSESCEECGDPHQCEVGVSITSSFEIL</sequence>
<dbReference type="AlphaFoldDB" id="A0AAD3YBW6"/>
<comment type="caution">
    <text evidence="2">The sequence shown here is derived from an EMBL/GenBank/DDBJ whole genome shotgun (WGS) entry which is preliminary data.</text>
</comment>